<evidence type="ECO:0000313" key="1">
    <source>
        <dbReference type="EMBL" id="EET62269.1"/>
    </source>
</evidence>
<keyword evidence="2" id="KW-1185">Reference proteome</keyword>
<dbReference type="Proteomes" id="UP000005561">
    <property type="component" value="Unassembled WGS sequence"/>
</dbReference>
<gene>
    <name evidence="1" type="ORF">BRYFOR_05933</name>
</gene>
<reference evidence="1" key="1">
    <citation type="submission" date="2009-07" db="EMBL/GenBank/DDBJ databases">
        <authorList>
            <person name="Weinstock G."/>
            <person name="Sodergren E."/>
            <person name="Clifton S."/>
            <person name="Fulton L."/>
            <person name="Fulton B."/>
            <person name="Courtney L."/>
            <person name="Fronick C."/>
            <person name="Harrison M."/>
            <person name="Strong C."/>
            <person name="Farmer C."/>
            <person name="Delahaunty K."/>
            <person name="Markovic C."/>
            <person name="Hall O."/>
            <person name="Minx P."/>
            <person name="Tomlinson C."/>
            <person name="Mitreva M."/>
            <person name="Nelson J."/>
            <person name="Hou S."/>
            <person name="Wollam A."/>
            <person name="Pepin K.H."/>
            <person name="Johnson M."/>
            <person name="Bhonagiri V."/>
            <person name="Nash W.E."/>
            <person name="Warren W."/>
            <person name="Chinwalla A."/>
            <person name="Mardis E.R."/>
            <person name="Wilson R.K."/>
        </authorList>
    </citation>
    <scope>NUCLEOTIDE SEQUENCE [LARGE SCALE GENOMIC DNA]</scope>
    <source>
        <strain evidence="1">DSM 14469</strain>
    </source>
</reference>
<name>C6LBD8_9FIRM</name>
<evidence type="ECO:0000313" key="2">
    <source>
        <dbReference type="Proteomes" id="UP000005561"/>
    </source>
</evidence>
<dbReference type="EMBL" id="ACCL02000003">
    <property type="protein sequence ID" value="EET62269.1"/>
    <property type="molecule type" value="Genomic_DNA"/>
</dbReference>
<sequence length="75" mass="7902">MGSNSFPAASRQRKQSFAGILLYITGVANICFPEAPEGCGDVRSTFLSGQIAPDVPKCNISGNLGKNLTKSKNVQ</sequence>
<comment type="caution">
    <text evidence="1">The sequence shown here is derived from an EMBL/GenBank/DDBJ whole genome shotgun (WGS) entry which is preliminary data.</text>
</comment>
<dbReference type="AlphaFoldDB" id="C6LBD8"/>
<proteinExistence type="predicted"/>
<protein>
    <submittedName>
        <fullName evidence="1">Uncharacterized protein</fullName>
    </submittedName>
</protein>
<organism evidence="1 2">
    <name type="scientific">Marvinbryantia formatexigens DSM 14469</name>
    <dbReference type="NCBI Taxonomy" id="478749"/>
    <lineage>
        <taxon>Bacteria</taxon>
        <taxon>Bacillati</taxon>
        <taxon>Bacillota</taxon>
        <taxon>Clostridia</taxon>
        <taxon>Lachnospirales</taxon>
        <taxon>Lachnospiraceae</taxon>
        <taxon>Marvinbryantia</taxon>
    </lineage>
</organism>
<accession>C6LBD8</accession>